<dbReference type="Pfam" id="PF14541">
    <property type="entry name" value="TAXi_C"/>
    <property type="match status" value="1"/>
</dbReference>
<evidence type="ECO:0000256" key="2">
    <source>
        <dbReference type="ARBA" id="ARBA00007447"/>
    </source>
</evidence>
<gene>
    <name evidence="7" type="ORF">BVC80_8755g7</name>
</gene>
<dbReference type="InterPro" id="IPR032799">
    <property type="entry name" value="TAXi_C"/>
</dbReference>
<dbReference type="OMA" id="KWRIHGR"/>
<dbReference type="PANTHER" id="PTHR47965">
    <property type="entry name" value="ASPARTYL PROTEASE-RELATED"/>
    <property type="match status" value="1"/>
</dbReference>
<proteinExistence type="inferred from homology"/>
<evidence type="ECO:0000256" key="5">
    <source>
        <dbReference type="SAM" id="SignalP"/>
    </source>
</evidence>
<protein>
    <submittedName>
        <fullName evidence="7">Peptidase A1</fullName>
    </submittedName>
</protein>
<dbReference type="InterPro" id="IPR021109">
    <property type="entry name" value="Peptidase_aspartic_dom_sf"/>
</dbReference>
<dbReference type="FunFam" id="2.40.70.10:FF:000041">
    <property type="entry name" value="Basic 7S globulin"/>
    <property type="match status" value="1"/>
</dbReference>
<dbReference type="STRING" id="56857.A0A200PXN5"/>
<comment type="caution">
    <text evidence="7">The sequence shown here is derived from an EMBL/GenBank/DDBJ whole genome shotgun (WGS) entry which is preliminary data.</text>
</comment>
<feature type="domain" description="Peptidase A1" evidence="6">
    <location>
        <begin position="48"/>
        <end position="413"/>
    </location>
</feature>
<dbReference type="PROSITE" id="PS51767">
    <property type="entry name" value="PEPTIDASE_A1"/>
    <property type="match status" value="1"/>
</dbReference>
<dbReference type="InterPro" id="IPR032861">
    <property type="entry name" value="TAXi_N"/>
</dbReference>
<keyword evidence="8" id="KW-1185">Reference proteome</keyword>
<dbReference type="InterPro" id="IPR001461">
    <property type="entry name" value="Aspartic_peptidase_A1"/>
</dbReference>
<dbReference type="PANTHER" id="PTHR47965:SF22">
    <property type="entry name" value="EUKARYOTIC ASPARTYL PROTEASE FAMILY PROTEIN"/>
    <property type="match status" value="1"/>
</dbReference>
<dbReference type="SUPFAM" id="SSF50630">
    <property type="entry name" value="Acid proteases"/>
    <property type="match status" value="1"/>
</dbReference>
<dbReference type="OrthoDB" id="1904546at2759"/>
<keyword evidence="4 5" id="KW-0732">Signal</keyword>
<dbReference type="GO" id="GO:0005576">
    <property type="term" value="C:extracellular region"/>
    <property type="evidence" value="ECO:0007669"/>
    <property type="project" value="UniProtKB-SubCell"/>
</dbReference>
<evidence type="ECO:0000313" key="8">
    <source>
        <dbReference type="Proteomes" id="UP000195402"/>
    </source>
</evidence>
<dbReference type="FunFam" id="2.40.70.10:FF:000045">
    <property type="entry name" value="Basic 7S globulin"/>
    <property type="match status" value="1"/>
</dbReference>
<dbReference type="AlphaFoldDB" id="A0A200PXN5"/>
<dbReference type="GO" id="GO:0006508">
    <property type="term" value="P:proteolysis"/>
    <property type="evidence" value="ECO:0007669"/>
    <property type="project" value="InterPro"/>
</dbReference>
<feature type="signal peptide" evidence="5">
    <location>
        <begin position="1"/>
        <end position="26"/>
    </location>
</feature>
<feature type="chain" id="PRO_5012826383" evidence="5">
    <location>
        <begin position="27"/>
        <end position="437"/>
    </location>
</feature>
<evidence type="ECO:0000313" key="7">
    <source>
        <dbReference type="EMBL" id="OVA02961.1"/>
    </source>
</evidence>
<evidence type="ECO:0000256" key="1">
    <source>
        <dbReference type="ARBA" id="ARBA00004239"/>
    </source>
</evidence>
<dbReference type="CDD" id="cd05489">
    <property type="entry name" value="xylanase_inhibitor_I_like"/>
    <property type="match status" value="1"/>
</dbReference>
<comment type="subcellular location">
    <subcellularLocation>
        <location evidence="1">Secreted</location>
        <location evidence="1">Extracellular space</location>
    </subcellularLocation>
</comment>
<name>A0A200PXN5_MACCD</name>
<sequence length="437" mass="47034">MAAASFRLLHFSSLFLIILISLSSNAQRSDGSDSLILPIIKDGGSHQYITHFHQRTPPVPINLVVDLGGRFLWVDCHSGYVSSTYRPVQCRSIQCSTALATKSESSTFPTPGCSKNSCTLFPENTVAGTISRGELVEDEITVRSTNGSISTADHFLFSCGTTSLLNQLASGVQGMAGLGRNRIGLPSQLSAIFNLHRKFAICLPSSTVSDGVVFFGGGPYMFGPNIDVSKSLIFTPLISKSGTELELISSDEYYIGVKSIKVNGNRLLLNSALLSVDSKTGSGGTKLSTVVPYTTLESSIYNALTEVFVSSSKLYNMTRVEPVAPFGFCFRTESIGWNRNGPVVPNINFVLQSEMVNWRIFGSNLMVPISDQVMCLGLLDGGLNPKASIVIGGYQLENNLLEFDLGTSMLGFSSSLLNKETSCSGFNFDPVPRVDSS</sequence>
<keyword evidence="3" id="KW-0964">Secreted</keyword>
<evidence type="ECO:0000256" key="3">
    <source>
        <dbReference type="ARBA" id="ARBA00022525"/>
    </source>
</evidence>
<dbReference type="InterPro" id="IPR033868">
    <property type="entry name" value="Xylanase_inhibitor_I-like"/>
</dbReference>
<comment type="similarity">
    <text evidence="2">Belongs to the peptidase A1 family.</text>
</comment>
<organism evidence="7 8">
    <name type="scientific">Macleaya cordata</name>
    <name type="common">Five-seeded plume-poppy</name>
    <name type="synonym">Bocconia cordata</name>
    <dbReference type="NCBI Taxonomy" id="56857"/>
    <lineage>
        <taxon>Eukaryota</taxon>
        <taxon>Viridiplantae</taxon>
        <taxon>Streptophyta</taxon>
        <taxon>Embryophyta</taxon>
        <taxon>Tracheophyta</taxon>
        <taxon>Spermatophyta</taxon>
        <taxon>Magnoliopsida</taxon>
        <taxon>Ranunculales</taxon>
        <taxon>Papaveraceae</taxon>
        <taxon>Papaveroideae</taxon>
        <taxon>Macleaya</taxon>
    </lineage>
</organism>
<evidence type="ECO:0000256" key="4">
    <source>
        <dbReference type="ARBA" id="ARBA00022729"/>
    </source>
</evidence>
<dbReference type="Gene3D" id="2.40.70.10">
    <property type="entry name" value="Acid Proteases"/>
    <property type="match status" value="2"/>
</dbReference>
<evidence type="ECO:0000259" key="6">
    <source>
        <dbReference type="PROSITE" id="PS51767"/>
    </source>
</evidence>
<dbReference type="InterPro" id="IPR033121">
    <property type="entry name" value="PEPTIDASE_A1"/>
</dbReference>
<dbReference type="EMBL" id="MVGT01003944">
    <property type="protein sequence ID" value="OVA02961.1"/>
    <property type="molecule type" value="Genomic_DNA"/>
</dbReference>
<reference evidence="7 8" key="1">
    <citation type="journal article" date="2017" name="Mol. Plant">
        <title>The Genome of Medicinal Plant Macleaya cordata Provides New Insights into Benzylisoquinoline Alkaloids Metabolism.</title>
        <authorList>
            <person name="Liu X."/>
            <person name="Liu Y."/>
            <person name="Huang P."/>
            <person name="Ma Y."/>
            <person name="Qing Z."/>
            <person name="Tang Q."/>
            <person name="Cao H."/>
            <person name="Cheng P."/>
            <person name="Zheng Y."/>
            <person name="Yuan Z."/>
            <person name="Zhou Y."/>
            <person name="Liu J."/>
            <person name="Tang Z."/>
            <person name="Zhuo Y."/>
            <person name="Zhang Y."/>
            <person name="Yu L."/>
            <person name="Huang J."/>
            <person name="Yang P."/>
            <person name="Peng Q."/>
            <person name="Zhang J."/>
            <person name="Jiang W."/>
            <person name="Zhang Z."/>
            <person name="Lin K."/>
            <person name="Ro D.K."/>
            <person name="Chen X."/>
            <person name="Xiong X."/>
            <person name="Shang Y."/>
            <person name="Huang S."/>
            <person name="Zeng J."/>
        </authorList>
    </citation>
    <scope>NUCLEOTIDE SEQUENCE [LARGE SCALE GENOMIC DNA]</scope>
    <source>
        <strain evidence="8">cv. BLH2017</strain>
        <tissue evidence="7">Root</tissue>
    </source>
</reference>
<dbReference type="GO" id="GO:0004190">
    <property type="term" value="F:aspartic-type endopeptidase activity"/>
    <property type="evidence" value="ECO:0007669"/>
    <property type="project" value="InterPro"/>
</dbReference>
<dbReference type="Pfam" id="PF14543">
    <property type="entry name" value="TAXi_N"/>
    <property type="match status" value="1"/>
</dbReference>
<dbReference type="InParanoid" id="A0A200PXN5"/>
<accession>A0A200PXN5</accession>
<dbReference type="Proteomes" id="UP000195402">
    <property type="component" value="Unassembled WGS sequence"/>
</dbReference>